<comment type="similarity">
    <text evidence="2 10 11">Belongs to the TonB-dependent receptor family.</text>
</comment>
<evidence type="ECO:0000256" key="12">
    <source>
        <dbReference type="SAM" id="SignalP"/>
    </source>
</evidence>
<accession>A0A3S2VZ82</accession>
<dbReference type="Proteomes" id="UP000288178">
    <property type="component" value="Unassembled WGS sequence"/>
</dbReference>
<keyword evidence="5 10" id="KW-0812">Transmembrane</keyword>
<dbReference type="InterPro" id="IPR036942">
    <property type="entry name" value="Beta-barrel_TonB_sf"/>
</dbReference>
<dbReference type="InterPro" id="IPR039426">
    <property type="entry name" value="TonB-dep_rcpt-like"/>
</dbReference>
<dbReference type="OrthoDB" id="183532at2"/>
<evidence type="ECO:0000256" key="10">
    <source>
        <dbReference type="PROSITE-ProRule" id="PRU01360"/>
    </source>
</evidence>
<evidence type="ECO:0000259" key="14">
    <source>
        <dbReference type="Pfam" id="PF07715"/>
    </source>
</evidence>
<feature type="signal peptide" evidence="12">
    <location>
        <begin position="1"/>
        <end position="23"/>
    </location>
</feature>
<keyword evidence="9 10" id="KW-0998">Cell outer membrane</keyword>
<keyword evidence="16" id="KW-1185">Reference proteome</keyword>
<dbReference type="SUPFAM" id="SSF56935">
    <property type="entry name" value="Porins"/>
    <property type="match status" value="1"/>
</dbReference>
<dbReference type="PROSITE" id="PS52016">
    <property type="entry name" value="TONB_DEPENDENT_REC_3"/>
    <property type="match status" value="1"/>
</dbReference>
<feature type="domain" description="TonB-dependent receptor-like beta-barrel" evidence="13">
    <location>
        <begin position="361"/>
        <end position="820"/>
    </location>
</feature>
<dbReference type="Gene3D" id="2.170.130.10">
    <property type="entry name" value="TonB-dependent receptor, plug domain"/>
    <property type="match status" value="1"/>
</dbReference>
<dbReference type="Pfam" id="PF00593">
    <property type="entry name" value="TonB_dep_Rec_b-barrel"/>
    <property type="match status" value="1"/>
</dbReference>
<keyword evidence="6 11" id="KW-0798">TonB box</keyword>
<evidence type="ECO:0000256" key="2">
    <source>
        <dbReference type="ARBA" id="ARBA00009810"/>
    </source>
</evidence>
<comment type="caution">
    <text evidence="15">The sequence shown here is derived from an EMBL/GenBank/DDBJ whole genome shotgun (WGS) entry which is preliminary data.</text>
</comment>
<keyword evidence="3 10" id="KW-0813">Transport</keyword>
<evidence type="ECO:0000256" key="8">
    <source>
        <dbReference type="ARBA" id="ARBA00023170"/>
    </source>
</evidence>
<gene>
    <name evidence="15" type="ORF">ENE75_02370</name>
</gene>
<protein>
    <submittedName>
        <fullName evidence="15">TonB-dependent receptor</fullName>
    </submittedName>
</protein>
<dbReference type="InterPro" id="IPR000531">
    <property type="entry name" value="Beta-barrel_TonB"/>
</dbReference>
<evidence type="ECO:0000256" key="1">
    <source>
        <dbReference type="ARBA" id="ARBA00004571"/>
    </source>
</evidence>
<dbReference type="EMBL" id="SACT01000001">
    <property type="protein sequence ID" value="RVT53758.1"/>
    <property type="molecule type" value="Genomic_DNA"/>
</dbReference>
<dbReference type="Pfam" id="PF07715">
    <property type="entry name" value="Plug"/>
    <property type="match status" value="1"/>
</dbReference>
<dbReference type="AlphaFoldDB" id="A0A3S2VZ82"/>
<evidence type="ECO:0000256" key="4">
    <source>
        <dbReference type="ARBA" id="ARBA00022452"/>
    </source>
</evidence>
<name>A0A3S2VZ82_9BURK</name>
<evidence type="ECO:0000313" key="15">
    <source>
        <dbReference type="EMBL" id="RVT53758.1"/>
    </source>
</evidence>
<dbReference type="GO" id="GO:0009279">
    <property type="term" value="C:cell outer membrane"/>
    <property type="evidence" value="ECO:0007669"/>
    <property type="project" value="UniProtKB-SubCell"/>
</dbReference>
<feature type="chain" id="PRO_5018757023" evidence="12">
    <location>
        <begin position="24"/>
        <end position="861"/>
    </location>
</feature>
<keyword evidence="8 15" id="KW-0675">Receptor</keyword>
<dbReference type="Gene3D" id="2.40.170.20">
    <property type="entry name" value="TonB-dependent receptor, beta-barrel domain"/>
    <property type="match status" value="1"/>
</dbReference>
<evidence type="ECO:0000256" key="11">
    <source>
        <dbReference type="RuleBase" id="RU003357"/>
    </source>
</evidence>
<evidence type="ECO:0000256" key="5">
    <source>
        <dbReference type="ARBA" id="ARBA00022692"/>
    </source>
</evidence>
<proteinExistence type="inferred from homology"/>
<sequence>MSFPLSRIALAALLASTGTAALAQQSAPAQRVEITGSAIKRANAEGPAPVEIVNRQDIERSGASNVNELLRSIPSIDIFDQGEISSNSPAGSGTANVLLRGLSESEVLVLLNGRRVPVNALYDSSGAGAAFDVNSLPIGAIERIEILKDGGSAIYGADAVAGVINFITRTDYQGLELTANYGTSSRSDGTEKRVGMAFGFGDLMKDRYNVLVGVDVFKRDPIFRKDRDLTDSVDFRDVGAGDRRSSFSPYGNVVDPGTGAPVGIPYTACPADQLGAGNICRYDFNQSILTSYNGADRLSALLVGNVALTDDIRLFAEGTFSTSKDLFEAHPVPDYFIVPITDEAQRPYEILDGDGNGTDTVYIAGRFMQGGPRTTRRTSDFFNAAFGVEGYTAGLDWKVALSHGVSKVKNEDSNYFDANLWLAATGDGSINPTVLTNDQALVDSLKVTPVRTGESKLTTLSGLVGGDLMQLPGGTLRYAVGFSHTKESLRDTPDALTQAGQVVGSIQQSAVDASRSFSAVFGELQVPLAKNLEGQVAVRYDHYDNYNQTSPKIGLKYTPMPTLAFRASYTESFRAPVLKQLFGATEEGATTITEPDLCRLLGVPVTDDGDGNETCLVNAFQVNGSNPDLKPEKGKTFNLGVIFEAGRHFNASIDWWKITKEDDISTPTIASAIEQGFWQNDGPRVRVFTNLQNIAERETAGVDVDARLRLPGTLLGNLSIRNLLTYYTTNKTKDSAGADWTEFNGTYAIPRFRNSFSVTSSVGAWAVFGAWRTVGGFWDTDRGFPLPAGTRKVHAHEELDLQVSYSGLAGWEFTAGMKNVLDNAPPLSVQNASSNSYSQMGFAEVYSARGRFGYVTAKYSF</sequence>
<dbReference type="PANTHER" id="PTHR47234:SF2">
    <property type="entry name" value="TONB-DEPENDENT RECEPTOR"/>
    <property type="match status" value="1"/>
</dbReference>
<feature type="domain" description="TonB-dependent receptor plug" evidence="14">
    <location>
        <begin position="45"/>
        <end position="163"/>
    </location>
</feature>
<dbReference type="InterPro" id="IPR012910">
    <property type="entry name" value="Plug_dom"/>
</dbReference>
<dbReference type="RefSeq" id="WP_128195242.1">
    <property type="nucleotide sequence ID" value="NZ_SACT01000001.1"/>
</dbReference>
<dbReference type="InterPro" id="IPR037066">
    <property type="entry name" value="Plug_dom_sf"/>
</dbReference>
<keyword evidence="12" id="KW-0732">Signal</keyword>
<evidence type="ECO:0000313" key="16">
    <source>
        <dbReference type="Proteomes" id="UP000288178"/>
    </source>
</evidence>
<dbReference type="PANTHER" id="PTHR47234">
    <property type="match status" value="1"/>
</dbReference>
<evidence type="ECO:0000259" key="13">
    <source>
        <dbReference type="Pfam" id="PF00593"/>
    </source>
</evidence>
<keyword evidence="4 10" id="KW-1134">Transmembrane beta strand</keyword>
<evidence type="ECO:0000256" key="6">
    <source>
        <dbReference type="ARBA" id="ARBA00023077"/>
    </source>
</evidence>
<evidence type="ECO:0000256" key="9">
    <source>
        <dbReference type="ARBA" id="ARBA00023237"/>
    </source>
</evidence>
<dbReference type="CDD" id="cd01347">
    <property type="entry name" value="ligand_gated_channel"/>
    <property type="match status" value="1"/>
</dbReference>
<reference evidence="15 16" key="1">
    <citation type="submission" date="2019-01" db="EMBL/GenBank/DDBJ databases">
        <authorList>
            <person name="Chen W.-M."/>
        </authorList>
    </citation>
    <scope>NUCLEOTIDE SEQUENCE [LARGE SCALE GENOMIC DNA]</scope>
    <source>
        <strain evidence="15 16">ICH-3</strain>
    </source>
</reference>
<organism evidence="15 16">
    <name type="scientific">Rubrivivax albus</name>
    <dbReference type="NCBI Taxonomy" id="2499835"/>
    <lineage>
        <taxon>Bacteria</taxon>
        <taxon>Pseudomonadati</taxon>
        <taxon>Pseudomonadota</taxon>
        <taxon>Betaproteobacteria</taxon>
        <taxon>Burkholderiales</taxon>
        <taxon>Sphaerotilaceae</taxon>
        <taxon>Rubrivivax</taxon>
    </lineage>
</organism>
<evidence type="ECO:0000256" key="3">
    <source>
        <dbReference type="ARBA" id="ARBA00022448"/>
    </source>
</evidence>
<keyword evidence="7 10" id="KW-0472">Membrane</keyword>
<comment type="subcellular location">
    <subcellularLocation>
        <location evidence="1 10">Cell outer membrane</location>
        <topology evidence="1 10">Multi-pass membrane protein</topology>
    </subcellularLocation>
</comment>
<evidence type="ECO:0000256" key="7">
    <source>
        <dbReference type="ARBA" id="ARBA00023136"/>
    </source>
</evidence>